<organism evidence="2 3">
    <name type="scientific">Brachionus plicatilis</name>
    <name type="common">Marine rotifer</name>
    <name type="synonym">Brachionus muelleri</name>
    <dbReference type="NCBI Taxonomy" id="10195"/>
    <lineage>
        <taxon>Eukaryota</taxon>
        <taxon>Metazoa</taxon>
        <taxon>Spiralia</taxon>
        <taxon>Gnathifera</taxon>
        <taxon>Rotifera</taxon>
        <taxon>Eurotatoria</taxon>
        <taxon>Monogononta</taxon>
        <taxon>Pseudotrocha</taxon>
        <taxon>Ploima</taxon>
        <taxon>Brachionidae</taxon>
        <taxon>Brachionus</taxon>
    </lineage>
</organism>
<feature type="transmembrane region" description="Helical" evidence="1">
    <location>
        <begin position="6"/>
        <end position="26"/>
    </location>
</feature>
<evidence type="ECO:0000256" key="1">
    <source>
        <dbReference type="SAM" id="Phobius"/>
    </source>
</evidence>
<sequence>MPGFSIFASFAINYFVKISAFFTVFCGNKYEPKYNLGAIRVKIYRLKKIETVAKMNAQMVLKVQEKSLFRLADNVPLNFSSQYLAGTAIHRSESSLH</sequence>
<dbReference type="Proteomes" id="UP000276133">
    <property type="component" value="Unassembled WGS sequence"/>
</dbReference>
<keyword evidence="1" id="KW-0472">Membrane</keyword>
<accession>A0A3M7T590</accession>
<evidence type="ECO:0000313" key="3">
    <source>
        <dbReference type="Proteomes" id="UP000276133"/>
    </source>
</evidence>
<keyword evidence="1" id="KW-1133">Transmembrane helix</keyword>
<dbReference type="EMBL" id="REGN01000255">
    <property type="protein sequence ID" value="RNA43214.1"/>
    <property type="molecule type" value="Genomic_DNA"/>
</dbReference>
<proteinExistence type="predicted"/>
<protein>
    <submittedName>
        <fullName evidence="2">Uncharacterized protein</fullName>
    </submittedName>
</protein>
<dbReference type="AlphaFoldDB" id="A0A3M7T590"/>
<keyword evidence="3" id="KW-1185">Reference proteome</keyword>
<keyword evidence="1" id="KW-0812">Transmembrane</keyword>
<reference evidence="2 3" key="1">
    <citation type="journal article" date="2018" name="Sci. Rep.">
        <title>Genomic signatures of local adaptation to the degree of environmental predictability in rotifers.</title>
        <authorList>
            <person name="Franch-Gras L."/>
            <person name="Hahn C."/>
            <person name="Garcia-Roger E.M."/>
            <person name="Carmona M.J."/>
            <person name="Serra M."/>
            <person name="Gomez A."/>
        </authorList>
    </citation>
    <scope>NUCLEOTIDE SEQUENCE [LARGE SCALE GENOMIC DNA]</scope>
    <source>
        <strain evidence="2">HYR1</strain>
    </source>
</reference>
<gene>
    <name evidence="2" type="ORF">BpHYR1_018670</name>
</gene>
<name>A0A3M7T590_BRAPC</name>
<evidence type="ECO:0000313" key="2">
    <source>
        <dbReference type="EMBL" id="RNA43214.1"/>
    </source>
</evidence>
<comment type="caution">
    <text evidence="2">The sequence shown here is derived from an EMBL/GenBank/DDBJ whole genome shotgun (WGS) entry which is preliminary data.</text>
</comment>